<keyword evidence="4" id="KW-1003">Cell membrane</keyword>
<comment type="similarity">
    <text evidence="2">Belongs to the auxin efflux carrier (TC 2.A.69) family.</text>
</comment>
<keyword evidence="10" id="KW-1185">Reference proteome</keyword>
<feature type="transmembrane region" description="Helical" evidence="8">
    <location>
        <begin position="233"/>
        <end position="259"/>
    </location>
</feature>
<feature type="transmembrane region" description="Helical" evidence="8">
    <location>
        <begin position="6"/>
        <end position="27"/>
    </location>
</feature>
<evidence type="ECO:0000256" key="3">
    <source>
        <dbReference type="ARBA" id="ARBA00022448"/>
    </source>
</evidence>
<dbReference type="PANTHER" id="PTHR36838:SF4">
    <property type="entry name" value="AUXIN EFFLUX CARRIER FAMILY PROTEIN"/>
    <property type="match status" value="1"/>
</dbReference>
<gene>
    <name evidence="9" type="ORF">QO016_002578</name>
</gene>
<evidence type="ECO:0000256" key="2">
    <source>
        <dbReference type="ARBA" id="ARBA00010145"/>
    </source>
</evidence>
<proteinExistence type="inferred from homology"/>
<evidence type="ECO:0000256" key="6">
    <source>
        <dbReference type="ARBA" id="ARBA00022989"/>
    </source>
</evidence>
<dbReference type="Pfam" id="PF03547">
    <property type="entry name" value="Mem_trans"/>
    <property type="match status" value="1"/>
</dbReference>
<protein>
    <submittedName>
        <fullName evidence="9">Permease</fullName>
    </submittedName>
</protein>
<name>A0ABU0HN16_9HYPH</name>
<comment type="subcellular location">
    <subcellularLocation>
        <location evidence="1">Cell membrane</location>
        <topology evidence="1">Multi-pass membrane protein</topology>
    </subcellularLocation>
</comment>
<feature type="transmembrane region" description="Helical" evidence="8">
    <location>
        <begin position="201"/>
        <end position="221"/>
    </location>
</feature>
<comment type="caution">
    <text evidence="9">The sequence shown here is derived from an EMBL/GenBank/DDBJ whole genome shotgun (WGS) entry which is preliminary data.</text>
</comment>
<dbReference type="PANTHER" id="PTHR36838">
    <property type="entry name" value="AUXIN EFFLUX CARRIER FAMILY PROTEIN"/>
    <property type="match status" value="1"/>
</dbReference>
<sequence>MTGAVLLALLPIALLIGLGALLRRIGFIGEAFWPQAERLGYYVLLPSLFIHGLATARLDGVPVLSLAAVLVASTVTVALALLALRPRLALDGAAFTSVFQGGIRFNNYVGVSAAVGLFGAQGLALAAVANAAIVPTVNVLCVLVFARFGSGGRLAPAAIARQLAFNPLVVASVIGISLQATGLPLPIGVDAMLKALGQASLPLGLLCVGAALDFGAARTWFRPVAVSSAVKFGLMPLVTVLACLLLGLRGPAAATALLFQALPTASSSYIMARQLGGDAPLMAGITALQTVLAGAAIPLVLTVLDGVAA</sequence>
<evidence type="ECO:0000313" key="9">
    <source>
        <dbReference type="EMBL" id="MDQ0443080.1"/>
    </source>
</evidence>
<dbReference type="InterPro" id="IPR004776">
    <property type="entry name" value="Mem_transp_PIN-like"/>
</dbReference>
<evidence type="ECO:0000256" key="7">
    <source>
        <dbReference type="ARBA" id="ARBA00023136"/>
    </source>
</evidence>
<dbReference type="Gene3D" id="1.20.1530.20">
    <property type="match status" value="1"/>
</dbReference>
<evidence type="ECO:0000256" key="1">
    <source>
        <dbReference type="ARBA" id="ARBA00004651"/>
    </source>
</evidence>
<feature type="transmembrane region" description="Helical" evidence="8">
    <location>
        <begin position="279"/>
        <end position="304"/>
    </location>
</feature>
<feature type="transmembrane region" description="Helical" evidence="8">
    <location>
        <begin position="163"/>
        <end position="181"/>
    </location>
</feature>
<keyword evidence="5 8" id="KW-0812">Transmembrane</keyword>
<dbReference type="Proteomes" id="UP001236369">
    <property type="component" value="Unassembled WGS sequence"/>
</dbReference>
<reference evidence="9 10" key="1">
    <citation type="submission" date="2023-07" db="EMBL/GenBank/DDBJ databases">
        <title>Genomic Encyclopedia of Type Strains, Phase IV (KMG-IV): sequencing the most valuable type-strain genomes for metagenomic binning, comparative biology and taxonomic classification.</title>
        <authorList>
            <person name="Goeker M."/>
        </authorList>
    </citation>
    <scope>NUCLEOTIDE SEQUENCE [LARGE SCALE GENOMIC DNA]</scope>
    <source>
        <strain evidence="9 10">DSM 19562</strain>
    </source>
</reference>
<keyword evidence="3" id="KW-0813">Transport</keyword>
<organism evidence="9 10">
    <name type="scientific">Methylobacterium persicinum</name>
    <dbReference type="NCBI Taxonomy" id="374426"/>
    <lineage>
        <taxon>Bacteria</taxon>
        <taxon>Pseudomonadati</taxon>
        <taxon>Pseudomonadota</taxon>
        <taxon>Alphaproteobacteria</taxon>
        <taxon>Hyphomicrobiales</taxon>
        <taxon>Methylobacteriaceae</taxon>
        <taxon>Methylobacterium</taxon>
    </lineage>
</organism>
<dbReference type="RefSeq" id="WP_238249840.1">
    <property type="nucleotide sequence ID" value="NZ_BPQX01000034.1"/>
</dbReference>
<keyword evidence="7 8" id="KW-0472">Membrane</keyword>
<evidence type="ECO:0000256" key="5">
    <source>
        <dbReference type="ARBA" id="ARBA00022692"/>
    </source>
</evidence>
<feature type="transmembrane region" description="Helical" evidence="8">
    <location>
        <begin position="105"/>
        <end position="126"/>
    </location>
</feature>
<feature type="transmembrane region" description="Helical" evidence="8">
    <location>
        <begin position="39"/>
        <end position="58"/>
    </location>
</feature>
<accession>A0ABU0HN16</accession>
<evidence type="ECO:0000313" key="10">
    <source>
        <dbReference type="Proteomes" id="UP001236369"/>
    </source>
</evidence>
<feature type="transmembrane region" description="Helical" evidence="8">
    <location>
        <begin position="132"/>
        <end position="151"/>
    </location>
</feature>
<keyword evidence="6 8" id="KW-1133">Transmembrane helix</keyword>
<dbReference type="EMBL" id="JAUSVV010000005">
    <property type="protein sequence ID" value="MDQ0443080.1"/>
    <property type="molecule type" value="Genomic_DNA"/>
</dbReference>
<dbReference type="InterPro" id="IPR038770">
    <property type="entry name" value="Na+/solute_symporter_sf"/>
</dbReference>
<evidence type="ECO:0000256" key="8">
    <source>
        <dbReference type="SAM" id="Phobius"/>
    </source>
</evidence>
<evidence type="ECO:0000256" key="4">
    <source>
        <dbReference type="ARBA" id="ARBA00022475"/>
    </source>
</evidence>
<feature type="transmembrane region" description="Helical" evidence="8">
    <location>
        <begin position="64"/>
        <end position="84"/>
    </location>
</feature>